<dbReference type="AlphaFoldDB" id="A0A644TU08"/>
<organism evidence="8">
    <name type="scientific">bioreactor metagenome</name>
    <dbReference type="NCBI Taxonomy" id="1076179"/>
    <lineage>
        <taxon>unclassified sequences</taxon>
        <taxon>metagenomes</taxon>
        <taxon>ecological metagenomes</taxon>
    </lineage>
</organism>
<reference evidence="8" key="1">
    <citation type="submission" date="2019-08" db="EMBL/GenBank/DDBJ databases">
        <authorList>
            <person name="Kucharzyk K."/>
            <person name="Murdoch R.W."/>
            <person name="Higgins S."/>
            <person name="Loffler F."/>
        </authorList>
    </citation>
    <scope>NUCLEOTIDE SEQUENCE</scope>
</reference>
<keyword evidence="5 6" id="KW-0472">Membrane</keyword>
<keyword evidence="3 6" id="KW-0812">Transmembrane</keyword>
<dbReference type="EC" id="2.7.8.20" evidence="8"/>
<evidence type="ECO:0000313" key="8">
    <source>
        <dbReference type="EMBL" id="MPL70129.1"/>
    </source>
</evidence>
<dbReference type="Gene3D" id="3.40.720.10">
    <property type="entry name" value="Alkaline Phosphatase, subunit A"/>
    <property type="match status" value="1"/>
</dbReference>
<evidence type="ECO:0000256" key="1">
    <source>
        <dbReference type="ARBA" id="ARBA00004651"/>
    </source>
</evidence>
<dbReference type="Pfam" id="PF00884">
    <property type="entry name" value="Sulfatase"/>
    <property type="match status" value="1"/>
</dbReference>
<evidence type="ECO:0000256" key="4">
    <source>
        <dbReference type="ARBA" id="ARBA00022989"/>
    </source>
</evidence>
<feature type="transmembrane region" description="Helical" evidence="6">
    <location>
        <begin position="85"/>
        <end position="105"/>
    </location>
</feature>
<dbReference type="EMBL" id="VSSQ01000051">
    <property type="protein sequence ID" value="MPL70129.1"/>
    <property type="molecule type" value="Genomic_DNA"/>
</dbReference>
<dbReference type="GO" id="GO:0005886">
    <property type="term" value="C:plasma membrane"/>
    <property type="evidence" value="ECO:0007669"/>
    <property type="project" value="UniProtKB-SubCell"/>
</dbReference>
<proteinExistence type="predicted"/>
<comment type="caution">
    <text evidence="8">The sequence shown here is derived from an EMBL/GenBank/DDBJ whole genome shotgun (WGS) entry which is preliminary data.</text>
</comment>
<evidence type="ECO:0000256" key="5">
    <source>
        <dbReference type="ARBA" id="ARBA00023136"/>
    </source>
</evidence>
<comment type="subcellular location">
    <subcellularLocation>
        <location evidence="1">Cell membrane</location>
        <topology evidence="1">Multi-pass membrane protein</topology>
    </subcellularLocation>
</comment>
<dbReference type="PANTHER" id="PTHR47371">
    <property type="entry name" value="LIPOTEICHOIC ACID SYNTHASE"/>
    <property type="match status" value="1"/>
</dbReference>
<evidence type="ECO:0000256" key="2">
    <source>
        <dbReference type="ARBA" id="ARBA00022475"/>
    </source>
</evidence>
<gene>
    <name evidence="8" type="primary">mdoB_3</name>
    <name evidence="8" type="ORF">SDC9_15880</name>
</gene>
<keyword evidence="4 6" id="KW-1133">Transmembrane helix</keyword>
<feature type="transmembrane region" description="Helical" evidence="6">
    <location>
        <begin position="174"/>
        <end position="191"/>
    </location>
</feature>
<dbReference type="PANTHER" id="PTHR47371:SF3">
    <property type="entry name" value="PHOSPHOGLYCEROL TRANSFERASE I"/>
    <property type="match status" value="1"/>
</dbReference>
<dbReference type="InterPro" id="IPR000917">
    <property type="entry name" value="Sulfatase_N"/>
</dbReference>
<evidence type="ECO:0000256" key="6">
    <source>
        <dbReference type="SAM" id="Phobius"/>
    </source>
</evidence>
<dbReference type="InterPro" id="IPR017850">
    <property type="entry name" value="Alkaline_phosphatase_core_sf"/>
</dbReference>
<dbReference type="PIRSF" id="PIRSF005091">
    <property type="entry name" value="Mmb_sulf_HI1246"/>
    <property type="match status" value="1"/>
</dbReference>
<dbReference type="CDD" id="cd16015">
    <property type="entry name" value="LTA_synthase"/>
    <property type="match status" value="1"/>
</dbReference>
<feature type="domain" description="Sulfatase N-terminal" evidence="7">
    <location>
        <begin position="275"/>
        <end position="536"/>
    </location>
</feature>
<protein>
    <submittedName>
        <fullName evidence="8">Phosphoglycerol transferase I</fullName>
        <ecNumber evidence="8">2.7.8.20</ecNumber>
    </submittedName>
</protein>
<evidence type="ECO:0000256" key="3">
    <source>
        <dbReference type="ARBA" id="ARBA00022692"/>
    </source>
</evidence>
<dbReference type="GO" id="GO:0008960">
    <property type="term" value="F:phosphatidylglycerol-membrane-oligosaccharide glycerophosphotransferase activity"/>
    <property type="evidence" value="ECO:0007669"/>
    <property type="project" value="UniProtKB-EC"/>
</dbReference>
<dbReference type="InterPro" id="IPR050448">
    <property type="entry name" value="OpgB/LTA_synthase_biosynth"/>
</dbReference>
<keyword evidence="2" id="KW-1003">Cell membrane</keyword>
<dbReference type="InterPro" id="IPR012160">
    <property type="entry name" value="LtaS-like"/>
</dbReference>
<accession>A0A644TU08</accession>
<keyword evidence="8" id="KW-0808">Transferase</keyword>
<evidence type="ECO:0000259" key="7">
    <source>
        <dbReference type="Pfam" id="PF00884"/>
    </source>
</evidence>
<feature type="transmembrane region" description="Helical" evidence="6">
    <location>
        <begin position="53"/>
        <end position="73"/>
    </location>
</feature>
<dbReference type="SUPFAM" id="SSF53649">
    <property type="entry name" value="Alkaline phosphatase-like"/>
    <property type="match status" value="1"/>
</dbReference>
<name>A0A644TU08_9ZZZZ</name>
<sequence length="635" mass="73187">MKAHTSLILKFLLTLVLLLITQIATLVFNTSVFSIDGVSDFLSILLGATRFGISSIVVFLLPFLLLSLLPIKIRQNLYYRKISNFFYIIGTNIILILNCIDIGYYKFTYKRISYDFFNYLGVGGDFTELIPQFARDYWHIVILFVALNILFYYLRELIEKKYTPELIIANKKWYLKNISLFILLGGLFFLGQRGGFQLRPLSIVHANYYTTSQNTALVLNTPFTLYRTWGQKGLEPKQYFKTEAELNSYFNPIYKTSINNIDTLFNSPLEIGKTNVIVIILESFSEEYLNGYTPFLSELANKSIVFNGYANGKRSIDGIPAILSSLPILSDESFITSQYGNNNLSSFASLLKPYNYKTSFFHGGYNGTMGFDAYSKNVGYDDYYGRKEYNNDKDYDGNWGIFDEPFLQYMVKELDHYKEPFTSAVFTLSSHHPYTIPPQHKGRFPKGTMVVHETVGYADYALKKFFEKAQTKPWFKNTLFIITADHSAATQEPEFKTLLGQFRIPVIFYHPSLKQGVKINQNLQQADILPTAMGLIKYPKPFISFGQNAFSKEEDSYILSISGEYMLLQGDYLCKYLEGIGSRLYNIKEDINAKKEIGEKHPELLNKMTRKIEAIIQQYNNRLIENKLFIDNEKK</sequence>
<feature type="transmembrane region" description="Helical" evidence="6">
    <location>
        <begin position="137"/>
        <end position="154"/>
    </location>
</feature>